<dbReference type="EMBL" id="MU277191">
    <property type="protein sequence ID" value="KAI0066811.1"/>
    <property type="molecule type" value="Genomic_DNA"/>
</dbReference>
<keyword evidence="2" id="KW-1185">Reference proteome</keyword>
<dbReference type="Proteomes" id="UP000814140">
    <property type="component" value="Unassembled WGS sequence"/>
</dbReference>
<comment type="caution">
    <text evidence="1">The sequence shown here is derived from an EMBL/GenBank/DDBJ whole genome shotgun (WGS) entry which is preliminary data.</text>
</comment>
<accession>A0ACB8TED6</accession>
<proteinExistence type="predicted"/>
<name>A0ACB8TED6_9AGAM</name>
<evidence type="ECO:0000313" key="1">
    <source>
        <dbReference type="EMBL" id="KAI0066811.1"/>
    </source>
</evidence>
<evidence type="ECO:0000313" key="2">
    <source>
        <dbReference type="Proteomes" id="UP000814140"/>
    </source>
</evidence>
<gene>
    <name evidence="1" type="ORF">BV25DRAFT_1877661</name>
</gene>
<reference evidence="1" key="2">
    <citation type="journal article" date="2022" name="New Phytol.">
        <title>Evolutionary transition to the ectomycorrhizal habit in the genomes of a hyperdiverse lineage of mushroom-forming fungi.</title>
        <authorList>
            <person name="Looney B."/>
            <person name="Miyauchi S."/>
            <person name="Morin E."/>
            <person name="Drula E."/>
            <person name="Courty P.E."/>
            <person name="Kohler A."/>
            <person name="Kuo A."/>
            <person name="LaButti K."/>
            <person name="Pangilinan J."/>
            <person name="Lipzen A."/>
            <person name="Riley R."/>
            <person name="Andreopoulos W."/>
            <person name="He G."/>
            <person name="Johnson J."/>
            <person name="Nolan M."/>
            <person name="Tritt A."/>
            <person name="Barry K.W."/>
            <person name="Grigoriev I.V."/>
            <person name="Nagy L.G."/>
            <person name="Hibbett D."/>
            <person name="Henrissat B."/>
            <person name="Matheny P.B."/>
            <person name="Labbe J."/>
            <person name="Martin F.M."/>
        </authorList>
    </citation>
    <scope>NUCLEOTIDE SEQUENCE</scope>
    <source>
        <strain evidence="1">HHB10654</strain>
    </source>
</reference>
<sequence>MAESTVTHRSNSAAQAPTRRSRVPKYESLYPHEAAWRDRQFFLESKGYMLRPRLRPGWTPSWHRTGKYAIFSEDAYWLPLRPSLVDATRMSDGKAVYIKRVCTGDQESTIAKMLYGEPLRRDGRNHSVPILDEFQDDQDESISYMVMPLLRLIYDPPFAAVGEIVDFADQILQGLVFMHEQGVAHRDCSAKNLMMDADAMYPRGFHPVRTRFLPNGVNIAFYTRRPRLLAGVKYYFVDYGISSHILPDQPRLALGLEGRDEEVPELSEIEPYDPFKVDIYTIGNVFRRNFYDKFSNVEFLRPIIDSMVQDDPARRPTAEEALAQWQSIRRNVSILHRVWRLRRREEPGLASIIRDIIYFYKSCLQLWRWLFNRQ</sequence>
<protein>
    <submittedName>
        <fullName evidence="1">Uncharacterized protein</fullName>
    </submittedName>
</protein>
<organism evidence="1 2">
    <name type="scientific">Artomyces pyxidatus</name>
    <dbReference type="NCBI Taxonomy" id="48021"/>
    <lineage>
        <taxon>Eukaryota</taxon>
        <taxon>Fungi</taxon>
        <taxon>Dikarya</taxon>
        <taxon>Basidiomycota</taxon>
        <taxon>Agaricomycotina</taxon>
        <taxon>Agaricomycetes</taxon>
        <taxon>Russulales</taxon>
        <taxon>Auriscalpiaceae</taxon>
        <taxon>Artomyces</taxon>
    </lineage>
</organism>
<reference evidence="1" key="1">
    <citation type="submission" date="2021-03" db="EMBL/GenBank/DDBJ databases">
        <authorList>
            <consortium name="DOE Joint Genome Institute"/>
            <person name="Ahrendt S."/>
            <person name="Looney B.P."/>
            <person name="Miyauchi S."/>
            <person name="Morin E."/>
            <person name="Drula E."/>
            <person name="Courty P.E."/>
            <person name="Chicoki N."/>
            <person name="Fauchery L."/>
            <person name="Kohler A."/>
            <person name="Kuo A."/>
            <person name="Labutti K."/>
            <person name="Pangilinan J."/>
            <person name="Lipzen A."/>
            <person name="Riley R."/>
            <person name="Andreopoulos W."/>
            <person name="He G."/>
            <person name="Johnson J."/>
            <person name="Barry K.W."/>
            <person name="Grigoriev I.V."/>
            <person name="Nagy L."/>
            <person name="Hibbett D."/>
            <person name="Henrissat B."/>
            <person name="Matheny P.B."/>
            <person name="Labbe J."/>
            <person name="Martin F."/>
        </authorList>
    </citation>
    <scope>NUCLEOTIDE SEQUENCE</scope>
    <source>
        <strain evidence="1">HHB10654</strain>
    </source>
</reference>